<dbReference type="InterPro" id="IPR049132">
    <property type="entry name" value="FAN1-like_euk"/>
</dbReference>
<comment type="catalytic activity">
    <reaction evidence="1 8">
        <text>Hydrolytically removes 5'-nucleotides successively from the 3'-hydroxy termini of 3'-hydroxy-terminated oligonucleotides.</text>
        <dbReference type="EC" id="3.1.4.1"/>
    </reaction>
</comment>
<keyword evidence="5 8" id="KW-0378">Hydrolase</keyword>
<keyword evidence="12" id="KW-1185">Reference proteome</keyword>
<feature type="region of interest" description="Disordered" evidence="9">
    <location>
        <begin position="1"/>
        <end position="79"/>
    </location>
</feature>
<comment type="function">
    <text evidence="8">Nuclease required for the repair of DNA interstrand cross-links (ICL). Acts as a 5'-3' exonuclease that anchors at a cut end of DNA and cleaves DNA successively at every third nucleotide, allowing to excise an ICL from one strand through flanking incisions.</text>
</comment>
<keyword evidence="6 8" id="KW-0460">Magnesium</keyword>
<dbReference type="Pfam" id="PF21315">
    <property type="entry name" value="FAN1_HTH"/>
    <property type="match status" value="1"/>
</dbReference>
<comment type="caution">
    <text evidence="11">The sequence shown here is derived from an EMBL/GenBank/DDBJ whole genome shotgun (WGS) entry which is preliminary data.</text>
</comment>
<keyword evidence="3 8" id="KW-0540">Nuclease</keyword>
<dbReference type="InterPro" id="IPR011856">
    <property type="entry name" value="tRNA_endonuc-like_dom_sf"/>
</dbReference>
<dbReference type="Pfam" id="PF08774">
    <property type="entry name" value="VRR_NUC"/>
    <property type="match status" value="1"/>
</dbReference>
<evidence type="ECO:0000313" key="11">
    <source>
        <dbReference type="EMBL" id="ORX54373.1"/>
    </source>
</evidence>
<evidence type="ECO:0000256" key="6">
    <source>
        <dbReference type="ARBA" id="ARBA00022842"/>
    </source>
</evidence>
<proteinExistence type="inferred from homology"/>
<dbReference type="OrthoDB" id="76364at2759"/>
<dbReference type="Gene3D" id="3.40.1350.10">
    <property type="match status" value="1"/>
</dbReference>
<feature type="region of interest" description="Disordered" evidence="9">
    <location>
        <begin position="96"/>
        <end position="164"/>
    </location>
</feature>
<dbReference type="CDD" id="cd22326">
    <property type="entry name" value="FAN1-like"/>
    <property type="match status" value="1"/>
</dbReference>
<feature type="compositionally biased region" description="Polar residues" evidence="9">
    <location>
        <begin position="134"/>
        <end position="149"/>
    </location>
</feature>
<dbReference type="EC" id="3.1.4.1" evidence="8"/>
<dbReference type="PANTHER" id="PTHR15749">
    <property type="entry name" value="FANCONI-ASSOCIATED NUCLEASE 1"/>
    <property type="match status" value="1"/>
</dbReference>
<dbReference type="AlphaFoldDB" id="A0A1X2GHZ2"/>
<dbReference type="InterPro" id="IPR049125">
    <property type="entry name" value="FAN1-like_WH"/>
</dbReference>
<keyword evidence="7 8" id="KW-0464">Manganese</keyword>
<reference evidence="11 12" key="1">
    <citation type="submission" date="2016-07" db="EMBL/GenBank/DDBJ databases">
        <title>Pervasive Adenine N6-methylation of Active Genes in Fungi.</title>
        <authorList>
            <consortium name="DOE Joint Genome Institute"/>
            <person name="Mondo S.J."/>
            <person name="Dannebaum R.O."/>
            <person name="Kuo R.C."/>
            <person name="Labutti K."/>
            <person name="Haridas S."/>
            <person name="Kuo A."/>
            <person name="Salamov A."/>
            <person name="Ahrendt S.R."/>
            <person name="Lipzen A."/>
            <person name="Sullivan W."/>
            <person name="Andreopoulos W.B."/>
            <person name="Clum A."/>
            <person name="Lindquist E."/>
            <person name="Daum C."/>
            <person name="Ramamoorthy G.K."/>
            <person name="Gryganskyi A."/>
            <person name="Culley D."/>
            <person name="Magnuson J.K."/>
            <person name="James T.Y."/>
            <person name="O'Malley M.A."/>
            <person name="Stajich J.E."/>
            <person name="Spatafora J.W."/>
            <person name="Visel A."/>
            <person name="Grigoriev I.V."/>
        </authorList>
    </citation>
    <scope>NUCLEOTIDE SEQUENCE [LARGE SCALE GENOMIC DNA]</scope>
    <source>
        <strain evidence="11 12">NRRL 3301</strain>
    </source>
</reference>
<evidence type="ECO:0000256" key="1">
    <source>
        <dbReference type="ARBA" id="ARBA00000983"/>
    </source>
</evidence>
<evidence type="ECO:0000256" key="3">
    <source>
        <dbReference type="ARBA" id="ARBA00022722"/>
    </source>
</evidence>
<dbReference type="GO" id="GO:0005634">
    <property type="term" value="C:nucleus"/>
    <property type="evidence" value="ECO:0007669"/>
    <property type="project" value="UniProtKB-SubCell"/>
</dbReference>
<keyword evidence="8" id="KW-0539">Nucleus</keyword>
<protein>
    <recommendedName>
        <fullName evidence="8">Fanconi-associated nuclease</fullName>
        <ecNumber evidence="8">3.1.4.1</ecNumber>
    </recommendedName>
</protein>
<gene>
    <name evidence="11" type="ORF">DM01DRAFT_348229</name>
</gene>
<keyword evidence="8" id="KW-0227">DNA damage</keyword>
<comment type="cofactor">
    <cofactor evidence="8">
        <name>Mg(2+)</name>
        <dbReference type="ChEBI" id="CHEBI:18420"/>
    </cofactor>
    <cofactor evidence="8">
        <name>Mn(2+)</name>
        <dbReference type="ChEBI" id="CHEBI:29035"/>
    </cofactor>
</comment>
<keyword evidence="8" id="KW-0234">DNA repair</keyword>
<dbReference type="InterPro" id="IPR049126">
    <property type="entry name" value="FAN1-like_TPR"/>
</dbReference>
<comment type="similarity">
    <text evidence="2 8">Belongs to the FAN1 family.</text>
</comment>
<dbReference type="GO" id="GO:0004528">
    <property type="term" value="F:phosphodiesterase I activity"/>
    <property type="evidence" value="ECO:0007669"/>
    <property type="project" value="UniProtKB-EC"/>
</dbReference>
<sequence length="821" mass="94424">MKRSRTGSEGKSQAKKNAGSKESKIQQRLDSFFRSPVSKDIANLNSRNESPCEPSPSLKKQRQSKPIAPKLKPSSNSSHCVLPAVLSSASRPCTTALPRAESTDSSEPDPQDNVIDSHAINRYPKEDEIDSDSSDLVTPGSLSTQTTPRQHTETSDDASESNQTSVPAFYETSMYTDLADLMIQTLLDQEAFLFTQEDQAGCRKYLSMDAEPKHLLVRLWMRQRKWLRLGKLDYGKNINDMDTAASTLIDLGLAHGNDDLTWEDAMDLMTVDDLKQRAMDLCLDHRQKTVLIGSCIKLREDMHELFQRLSLVFFRLRDPTETNPMQTAILAKINRRHYPEYIHCRTTNVWPTKEDLDLYTQAFALQRDFEAKVERTTMELRRTIKRKAKQDDASGSITPTMDPEEYESWMACWTMCENIVGQWEELLTATMINPAFTDEARPYYMRRFEAGYIYTHMLEHGCNVLARMHEYDLEATILRKLLDQRRYRMAKRGKWYDRLALVQSNYLKHLPERQRKKMALKTCIDGVQDPRVHQMHMYRLHRRIHRLERDLCIPRREQHDFSYMALSKPQERDIFGTLDRLWLAEILTSLLCTYLGERISDSITGIKSSWRGDDGAVISVEQVAIQYYNKQGYQGLHAENGVISMLFALLFWDIIFAPIPGAFETPYQTAPLDIGTDAFYIERVSLIHDREELISQDIRAALDLIKTNDDLQRPLNTMCAGVNWNYEQKDLLEVAECIGSHALACLCRLLAEEYGCRQGGMPDLCCWDVTNKKSLLVEVKGPSDTLSETQKLWLHTLSNMGIPVEVCHVKVWKEDDILLEE</sequence>
<evidence type="ECO:0000256" key="9">
    <source>
        <dbReference type="SAM" id="MobiDB-lite"/>
    </source>
</evidence>
<dbReference type="Pfam" id="PF21170">
    <property type="entry name" value="FAN1_TPR"/>
    <property type="match status" value="1"/>
</dbReference>
<dbReference type="GO" id="GO:0046872">
    <property type="term" value="F:metal ion binding"/>
    <property type="evidence" value="ECO:0007669"/>
    <property type="project" value="UniProtKB-KW"/>
</dbReference>
<comment type="subcellular location">
    <subcellularLocation>
        <location evidence="8">Nucleus</location>
    </subcellularLocation>
</comment>
<dbReference type="GO" id="GO:0017108">
    <property type="term" value="F:5'-flap endonuclease activity"/>
    <property type="evidence" value="ECO:0007669"/>
    <property type="project" value="TreeGrafter"/>
</dbReference>
<evidence type="ECO:0000256" key="4">
    <source>
        <dbReference type="ARBA" id="ARBA00022723"/>
    </source>
</evidence>
<dbReference type="InterPro" id="IPR014883">
    <property type="entry name" value="VRR_NUC"/>
</dbReference>
<dbReference type="GO" id="GO:0070336">
    <property type="term" value="F:flap-structured DNA binding"/>
    <property type="evidence" value="ECO:0007669"/>
    <property type="project" value="TreeGrafter"/>
</dbReference>
<dbReference type="Proteomes" id="UP000242146">
    <property type="component" value="Unassembled WGS sequence"/>
</dbReference>
<feature type="domain" description="VRR-NUC" evidence="10">
    <location>
        <begin position="696"/>
        <end position="811"/>
    </location>
</feature>
<keyword evidence="4 8" id="KW-0479">Metal-binding</keyword>
<dbReference type="STRING" id="101127.A0A1X2GHZ2"/>
<evidence type="ECO:0000256" key="7">
    <source>
        <dbReference type="ARBA" id="ARBA00023211"/>
    </source>
</evidence>
<dbReference type="EMBL" id="MCGT01000013">
    <property type="protein sequence ID" value="ORX54373.1"/>
    <property type="molecule type" value="Genomic_DNA"/>
</dbReference>
<dbReference type="InterPro" id="IPR033315">
    <property type="entry name" value="Fan1-like"/>
</dbReference>
<accession>A0A1X2GHZ2</accession>
<evidence type="ECO:0000256" key="2">
    <source>
        <dbReference type="ARBA" id="ARBA00005533"/>
    </source>
</evidence>
<evidence type="ECO:0000256" key="5">
    <source>
        <dbReference type="ARBA" id="ARBA00022801"/>
    </source>
</evidence>
<dbReference type="SMART" id="SM00990">
    <property type="entry name" value="VRR_NUC"/>
    <property type="match status" value="1"/>
</dbReference>
<dbReference type="PANTHER" id="PTHR15749:SF4">
    <property type="entry name" value="FANCONI-ASSOCIATED NUCLEASE 1"/>
    <property type="match status" value="1"/>
</dbReference>
<evidence type="ECO:0000259" key="10">
    <source>
        <dbReference type="SMART" id="SM00990"/>
    </source>
</evidence>
<dbReference type="GO" id="GO:0036297">
    <property type="term" value="P:interstrand cross-link repair"/>
    <property type="evidence" value="ECO:0007669"/>
    <property type="project" value="InterPro"/>
</dbReference>
<evidence type="ECO:0000256" key="8">
    <source>
        <dbReference type="RuleBase" id="RU365033"/>
    </source>
</evidence>
<dbReference type="GO" id="GO:0008409">
    <property type="term" value="F:5'-3' exonuclease activity"/>
    <property type="evidence" value="ECO:0007669"/>
    <property type="project" value="TreeGrafter"/>
</dbReference>
<organism evidence="11 12">
    <name type="scientific">Hesseltinella vesiculosa</name>
    <dbReference type="NCBI Taxonomy" id="101127"/>
    <lineage>
        <taxon>Eukaryota</taxon>
        <taxon>Fungi</taxon>
        <taxon>Fungi incertae sedis</taxon>
        <taxon>Mucoromycota</taxon>
        <taxon>Mucoromycotina</taxon>
        <taxon>Mucoromycetes</taxon>
        <taxon>Mucorales</taxon>
        <taxon>Cunninghamellaceae</taxon>
        <taxon>Hesseltinella</taxon>
    </lineage>
</organism>
<name>A0A1X2GHZ2_9FUNG</name>
<evidence type="ECO:0000313" key="12">
    <source>
        <dbReference type="Proteomes" id="UP000242146"/>
    </source>
</evidence>